<keyword evidence="4" id="KW-0186">Copper</keyword>
<sequence>MKKLLLISILSIGLISCGSDKKEAETTVPTKETSTETSVSNEISLKGNDEMKFDTTKFTVNAGQEVTLTFTNEGILPLETMGHNVVVLEKNADVAQFANASAKAKETNYISELYITDIIAQTKLLGPGESETIKFTLKEPGKYTFICTFPGHWIAMKGTITAI</sequence>
<dbReference type="GO" id="GO:0009055">
    <property type="term" value="F:electron transfer activity"/>
    <property type="evidence" value="ECO:0007669"/>
    <property type="project" value="InterPro"/>
</dbReference>
<evidence type="ECO:0000256" key="4">
    <source>
        <dbReference type="ARBA" id="ARBA00023008"/>
    </source>
</evidence>
<protein>
    <submittedName>
        <fullName evidence="6">Azurin</fullName>
    </submittedName>
</protein>
<dbReference type="RefSeq" id="WP_084017643.1">
    <property type="nucleotide sequence ID" value="NZ_FWXS01000006.1"/>
</dbReference>
<gene>
    <name evidence="6" type="ORF">SAMN06296427_106163</name>
</gene>
<keyword evidence="1" id="KW-0813">Transport</keyword>
<dbReference type="PROSITE" id="PS51257">
    <property type="entry name" value="PROKAR_LIPOPROTEIN"/>
    <property type="match status" value="1"/>
</dbReference>
<dbReference type="InterPro" id="IPR008972">
    <property type="entry name" value="Cupredoxin"/>
</dbReference>
<dbReference type="AlphaFoldDB" id="A0A1W2BGT7"/>
<dbReference type="SUPFAM" id="SSF49503">
    <property type="entry name" value="Cupredoxins"/>
    <property type="match status" value="1"/>
</dbReference>
<dbReference type="Proteomes" id="UP000192393">
    <property type="component" value="Unassembled WGS sequence"/>
</dbReference>
<evidence type="ECO:0000256" key="1">
    <source>
        <dbReference type="ARBA" id="ARBA00022448"/>
    </source>
</evidence>
<feature type="domain" description="Blue (type 1) copper" evidence="5">
    <location>
        <begin position="44"/>
        <end position="161"/>
    </location>
</feature>
<organism evidence="6 7">
    <name type="scientific">Moheibacter sediminis</name>
    <dbReference type="NCBI Taxonomy" id="1434700"/>
    <lineage>
        <taxon>Bacteria</taxon>
        <taxon>Pseudomonadati</taxon>
        <taxon>Bacteroidota</taxon>
        <taxon>Flavobacteriia</taxon>
        <taxon>Flavobacteriales</taxon>
        <taxon>Weeksellaceae</taxon>
        <taxon>Moheibacter</taxon>
    </lineage>
</organism>
<dbReference type="InterPro" id="IPR028871">
    <property type="entry name" value="BlueCu_1_BS"/>
</dbReference>
<dbReference type="PANTHER" id="PTHR38439">
    <property type="entry name" value="AURACYANIN-B"/>
    <property type="match status" value="1"/>
</dbReference>
<reference evidence="6 7" key="1">
    <citation type="submission" date="2017-04" db="EMBL/GenBank/DDBJ databases">
        <authorList>
            <person name="Afonso C.L."/>
            <person name="Miller P.J."/>
            <person name="Scott M.A."/>
            <person name="Spackman E."/>
            <person name="Goraichik I."/>
            <person name="Dimitrov K.M."/>
            <person name="Suarez D.L."/>
            <person name="Swayne D.E."/>
        </authorList>
    </citation>
    <scope>NUCLEOTIDE SEQUENCE [LARGE SCALE GENOMIC DNA]</scope>
    <source>
        <strain evidence="6 7">CGMCC 1.12708</strain>
    </source>
</reference>
<name>A0A1W2BGT7_9FLAO</name>
<evidence type="ECO:0000259" key="5">
    <source>
        <dbReference type="Pfam" id="PF00127"/>
    </source>
</evidence>
<dbReference type="GO" id="GO:0005507">
    <property type="term" value="F:copper ion binding"/>
    <property type="evidence" value="ECO:0007669"/>
    <property type="project" value="InterPro"/>
</dbReference>
<evidence type="ECO:0000313" key="6">
    <source>
        <dbReference type="EMBL" id="SMC72071.1"/>
    </source>
</evidence>
<evidence type="ECO:0000313" key="7">
    <source>
        <dbReference type="Proteomes" id="UP000192393"/>
    </source>
</evidence>
<keyword evidence="3" id="KW-0249">Electron transport</keyword>
<proteinExistence type="predicted"/>
<keyword evidence="7" id="KW-1185">Reference proteome</keyword>
<dbReference type="InterPro" id="IPR050845">
    <property type="entry name" value="Cu-binding_ET"/>
</dbReference>
<accession>A0A1W2BGT7</accession>
<keyword evidence="2" id="KW-0479">Metal-binding</keyword>
<dbReference type="OrthoDB" id="9814063at2"/>
<evidence type="ECO:0000256" key="3">
    <source>
        <dbReference type="ARBA" id="ARBA00022982"/>
    </source>
</evidence>
<dbReference type="InterPro" id="IPR000923">
    <property type="entry name" value="BlueCu_1"/>
</dbReference>
<dbReference type="Gene3D" id="2.60.40.420">
    <property type="entry name" value="Cupredoxins - blue copper proteins"/>
    <property type="match status" value="1"/>
</dbReference>
<evidence type="ECO:0000256" key="2">
    <source>
        <dbReference type="ARBA" id="ARBA00022723"/>
    </source>
</evidence>
<dbReference type="PANTHER" id="PTHR38439:SF2">
    <property type="entry name" value="OUTER MEMBRANE PROTEIN H.8"/>
    <property type="match status" value="1"/>
</dbReference>
<dbReference type="Pfam" id="PF00127">
    <property type="entry name" value="Copper-bind"/>
    <property type="match status" value="1"/>
</dbReference>
<dbReference type="EMBL" id="FWXS01000006">
    <property type="protein sequence ID" value="SMC72071.1"/>
    <property type="molecule type" value="Genomic_DNA"/>
</dbReference>
<dbReference type="PROSITE" id="PS00196">
    <property type="entry name" value="COPPER_BLUE"/>
    <property type="match status" value="1"/>
</dbReference>
<dbReference type="STRING" id="1434700.SAMN06296427_106163"/>